<keyword evidence="1 3" id="KW-0560">Oxidoreductase</keyword>
<dbReference type="InterPro" id="IPR036188">
    <property type="entry name" value="FAD/NAD-bd_sf"/>
</dbReference>
<gene>
    <name evidence="3" type="primary">dauA</name>
    <name evidence="3" type="ORF">ALP8811_00342</name>
</gene>
<dbReference type="PANTHER" id="PTHR13847">
    <property type="entry name" value="SARCOSINE DEHYDROGENASE-RELATED"/>
    <property type="match status" value="1"/>
</dbReference>
<dbReference type="Proteomes" id="UP000244911">
    <property type="component" value="Unassembled WGS sequence"/>
</dbReference>
<dbReference type="RefSeq" id="WP_108855465.1">
    <property type="nucleotide sequence ID" value="NZ_OMOI01000001.1"/>
</dbReference>
<dbReference type="OrthoDB" id="7421214at2"/>
<evidence type="ECO:0000259" key="2">
    <source>
        <dbReference type="Pfam" id="PF01266"/>
    </source>
</evidence>
<evidence type="ECO:0000313" key="4">
    <source>
        <dbReference type="Proteomes" id="UP000244911"/>
    </source>
</evidence>
<dbReference type="InterPro" id="IPR006076">
    <property type="entry name" value="FAD-dep_OxRdtase"/>
</dbReference>
<dbReference type="AlphaFoldDB" id="A0A2R8AH46"/>
<sequence>MDDFLIIGGGVAGTSAGARLSKLGRVRLLEAEGALAYHASGRSAALFEESYGTPAVVAMNHASHDYHKAADLLSPRGLMIVGAKGQDDLLADDLAKMQLDAISIEEARSLMPILNADALCGAGYHAEAWDIDTDRLVQGFARDLRQNGEIVTGAKATAITRLPDGWQVETPKGVFSGRVLINAAGAWVDEIATMAGVAPIGIRPLRRSMARIPAPGGLDVSGWPMTLNAGETWYSKPDAGALIVSPADADLTTPHDAWADDMVLAEGLARFEELVTEPVTRVISNWAGLRSFTPDGNLAIGPGADDPSFVWFAGQGGYGMQSSPAASQLLADIVGNAPSELDAETVASLSAKRFA</sequence>
<dbReference type="SUPFAM" id="SSF51905">
    <property type="entry name" value="FAD/NAD(P)-binding domain"/>
    <property type="match status" value="1"/>
</dbReference>
<feature type="domain" description="FAD dependent oxidoreductase" evidence="2">
    <location>
        <begin position="3"/>
        <end position="332"/>
    </location>
</feature>
<dbReference type="EMBL" id="OMOI01000001">
    <property type="protein sequence ID" value="SPF75355.1"/>
    <property type="molecule type" value="Genomic_DNA"/>
</dbReference>
<dbReference type="GO" id="GO:0016491">
    <property type="term" value="F:oxidoreductase activity"/>
    <property type="evidence" value="ECO:0007669"/>
    <property type="project" value="UniProtKB-KW"/>
</dbReference>
<dbReference type="Gene3D" id="3.50.50.60">
    <property type="entry name" value="FAD/NAD(P)-binding domain"/>
    <property type="match status" value="1"/>
</dbReference>
<dbReference type="EC" id="1.4.99.6" evidence="3"/>
<keyword evidence="4" id="KW-1185">Reference proteome</keyword>
<protein>
    <submittedName>
        <fullName evidence="3">FAD-dependent catabolic D-arginine dehydrogenase DauA</fullName>
        <ecNumber evidence="3">1.4.99.6</ecNumber>
    </submittedName>
</protein>
<reference evidence="3 4" key="1">
    <citation type="submission" date="2018-03" db="EMBL/GenBank/DDBJ databases">
        <authorList>
            <person name="Keele B.F."/>
        </authorList>
    </citation>
    <scope>NUCLEOTIDE SEQUENCE [LARGE SCALE GENOMIC DNA]</scope>
    <source>
        <strain evidence="3 4">CECT 8811</strain>
    </source>
</reference>
<proteinExistence type="predicted"/>
<name>A0A2R8AH46_9RHOB</name>
<dbReference type="Pfam" id="PF01266">
    <property type="entry name" value="DAO"/>
    <property type="match status" value="1"/>
</dbReference>
<dbReference type="Gene3D" id="3.30.9.10">
    <property type="entry name" value="D-Amino Acid Oxidase, subunit A, domain 2"/>
    <property type="match status" value="1"/>
</dbReference>
<dbReference type="PANTHER" id="PTHR13847:SF287">
    <property type="entry name" value="FAD-DEPENDENT OXIDOREDUCTASE DOMAIN-CONTAINING PROTEIN 1"/>
    <property type="match status" value="1"/>
</dbReference>
<organism evidence="3 4">
    <name type="scientific">Aliiroseovarius pelagivivens</name>
    <dbReference type="NCBI Taxonomy" id="1639690"/>
    <lineage>
        <taxon>Bacteria</taxon>
        <taxon>Pseudomonadati</taxon>
        <taxon>Pseudomonadota</taxon>
        <taxon>Alphaproteobacteria</taxon>
        <taxon>Rhodobacterales</taxon>
        <taxon>Paracoccaceae</taxon>
        <taxon>Aliiroseovarius</taxon>
    </lineage>
</organism>
<evidence type="ECO:0000256" key="1">
    <source>
        <dbReference type="ARBA" id="ARBA00023002"/>
    </source>
</evidence>
<accession>A0A2R8AH46</accession>
<evidence type="ECO:0000313" key="3">
    <source>
        <dbReference type="EMBL" id="SPF75355.1"/>
    </source>
</evidence>
<dbReference type="GO" id="GO:0005737">
    <property type="term" value="C:cytoplasm"/>
    <property type="evidence" value="ECO:0007669"/>
    <property type="project" value="TreeGrafter"/>
</dbReference>